<reference evidence="3 4" key="1">
    <citation type="submission" date="2021-03" db="EMBL/GenBank/DDBJ databases">
        <title>Aliifodinibius sp. nov., a new bacterium isolated from saline soil.</title>
        <authorList>
            <person name="Galisteo C."/>
            <person name="De La Haba R."/>
            <person name="Sanchez-Porro C."/>
            <person name="Ventosa A."/>
        </authorList>
    </citation>
    <scope>NUCLEOTIDE SEQUENCE [LARGE SCALE GENOMIC DNA]</scope>
    <source>
        <strain evidence="3 4">1BSP15-2V2</strain>
    </source>
</reference>
<evidence type="ECO:0000256" key="2">
    <source>
        <dbReference type="SAM" id="Phobius"/>
    </source>
</evidence>
<protein>
    <submittedName>
        <fullName evidence="3">Uncharacterized protein</fullName>
    </submittedName>
</protein>
<evidence type="ECO:0000256" key="1">
    <source>
        <dbReference type="SAM" id="MobiDB-lite"/>
    </source>
</evidence>
<accession>A0ABT3PH31</accession>
<dbReference type="EMBL" id="JAGGJA010000001">
    <property type="protein sequence ID" value="MCW9705222.1"/>
    <property type="molecule type" value="Genomic_DNA"/>
</dbReference>
<comment type="caution">
    <text evidence="3">The sequence shown here is derived from an EMBL/GenBank/DDBJ whole genome shotgun (WGS) entry which is preliminary data.</text>
</comment>
<proteinExistence type="predicted"/>
<dbReference type="RefSeq" id="WP_265763885.1">
    <property type="nucleotide sequence ID" value="NZ_JAGGJA010000001.1"/>
</dbReference>
<keyword evidence="4" id="KW-1185">Reference proteome</keyword>
<keyword evidence="2" id="KW-1133">Transmembrane helix</keyword>
<gene>
    <name evidence="3" type="ORF">J6I44_00080</name>
</gene>
<feature type="compositionally biased region" description="Basic and acidic residues" evidence="1">
    <location>
        <begin position="18"/>
        <end position="28"/>
    </location>
</feature>
<feature type="region of interest" description="Disordered" evidence="1">
    <location>
        <begin position="1"/>
        <end position="28"/>
    </location>
</feature>
<name>A0ABT3PH31_9BACT</name>
<organism evidence="3 4">
    <name type="scientific">Fodinibius salsisoli</name>
    <dbReference type="NCBI Taxonomy" id="2820877"/>
    <lineage>
        <taxon>Bacteria</taxon>
        <taxon>Pseudomonadati</taxon>
        <taxon>Balneolota</taxon>
        <taxon>Balneolia</taxon>
        <taxon>Balneolales</taxon>
        <taxon>Balneolaceae</taxon>
        <taxon>Fodinibius</taxon>
    </lineage>
</organism>
<dbReference type="Proteomes" id="UP001207918">
    <property type="component" value="Unassembled WGS sequence"/>
</dbReference>
<sequence length="134" mass="15997">MSNPEDEDTSMAQNMKQRLRDQKKQDHEEFRQQMVQDVMEQLTEWREATNCIMAKNHRVIKDAVNQMKIYERRVNEVGKNLSSIEYKTLTEIKRFKRGRSWKFFAACLLSAIIGGFTTVVIWAKYWGTLRYLLE</sequence>
<keyword evidence="2" id="KW-0472">Membrane</keyword>
<keyword evidence="2" id="KW-0812">Transmembrane</keyword>
<feature type="transmembrane region" description="Helical" evidence="2">
    <location>
        <begin position="103"/>
        <end position="123"/>
    </location>
</feature>
<evidence type="ECO:0000313" key="4">
    <source>
        <dbReference type="Proteomes" id="UP001207918"/>
    </source>
</evidence>
<evidence type="ECO:0000313" key="3">
    <source>
        <dbReference type="EMBL" id="MCW9705222.1"/>
    </source>
</evidence>